<name>A0A2H4VPN8_9EURY</name>
<evidence type="ECO:0008006" key="3">
    <source>
        <dbReference type="Google" id="ProtNLM"/>
    </source>
</evidence>
<organism evidence="1 2">
    <name type="scientific">Methanobacterium subterraneum</name>
    <dbReference type="NCBI Taxonomy" id="59277"/>
    <lineage>
        <taxon>Archaea</taxon>
        <taxon>Methanobacteriati</taxon>
        <taxon>Methanobacteriota</taxon>
        <taxon>Methanomada group</taxon>
        <taxon>Methanobacteria</taxon>
        <taxon>Methanobacteriales</taxon>
        <taxon>Methanobacteriaceae</taxon>
        <taxon>Methanobacterium</taxon>
    </lineage>
</organism>
<dbReference type="KEGG" id="msub:BK009_04600"/>
<dbReference type="RefSeq" id="WP_100909160.1">
    <property type="nucleotide sequence ID" value="NZ_CP017768.1"/>
</dbReference>
<reference evidence="1 2" key="1">
    <citation type="submission" date="2016-10" db="EMBL/GenBank/DDBJ databases">
        <title>Comparative genomics between deep and shallow subseafloor isolates.</title>
        <authorList>
            <person name="Ishii S."/>
            <person name="Miller J.R."/>
            <person name="Sutton G."/>
            <person name="Suzuki S."/>
            <person name="Methe B."/>
            <person name="Inagaki F."/>
            <person name="Imachi H."/>
        </authorList>
    </citation>
    <scope>NUCLEOTIDE SEQUENCE [LARGE SCALE GENOMIC DNA]</scope>
    <source>
        <strain evidence="1 2">A8p</strain>
    </source>
</reference>
<sequence length="98" mass="11586">MEPISLSFLEGITKEQIDILPHATERDEIHKELLYNCIIEDDLVGILKQRKDMYRIYYKHPIRGEKYDLVIVIDVKISSTIIIKVVTAYIQTVKRRVR</sequence>
<accession>A0A2H4VPN8</accession>
<evidence type="ECO:0000313" key="1">
    <source>
        <dbReference type="EMBL" id="AUB60022.1"/>
    </source>
</evidence>
<keyword evidence="2" id="KW-1185">Reference proteome</keyword>
<protein>
    <recommendedName>
        <fullName evidence="3">DUF4258 domain-containing protein</fullName>
    </recommendedName>
</protein>
<proteinExistence type="predicted"/>
<dbReference type="Proteomes" id="UP000232631">
    <property type="component" value="Chromosome"/>
</dbReference>
<dbReference type="AlphaFoldDB" id="A0A2H4VPN8"/>
<gene>
    <name evidence="1" type="ORF">BK009_04600</name>
</gene>
<evidence type="ECO:0000313" key="2">
    <source>
        <dbReference type="Proteomes" id="UP000232631"/>
    </source>
</evidence>
<dbReference type="GeneID" id="35125742"/>
<dbReference type="EMBL" id="CP017768">
    <property type="protein sequence ID" value="AUB60022.1"/>
    <property type="molecule type" value="Genomic_DNA"/>
</dbReference>